<accession>A0A9D1N4C8</accession>
<dbReference type="NCBIfam" id="TIGR01727">
    <property type="entry name" value="oligo_HPY"/>
    <property type="match status" value="1"/>
</dbReference>
<dbReference type="InterPro" id="IPR027417">
    <property type="entry name" value="P-loop_NTPase"/>
</dbReference>
<gene>
    <name evidence="6" type="ORF">IAD24_07140</name>
</gene>
<dbReference type="InterPro" id="IPR050319">
    <property type="entry name" value="ABC_transp_ATP-bind"/>
</dbReference>
<dbReference type="Pfam" id="PF08352">
    <property type="entry name" value="oligo_HPY"/>
    <property type="match status" value="1"/>
</dbReference>
<sequence>METRERTGAQAAGQDFIEVSHLKRYFPIRRGVFSRVSGYVRAVDDVSFSIRKGEILGLVGESGCGKSTTGKTMLCLQEATGGSMRYDGTTVFDVEKGVATRGQEMQRLRRSMQIIFQDPYASLDPRKTIGYIVTEGILKHKLAASRREALEQAKEMLERCGIPANSVQKYPHEFSGGQRQRIGIARSLVLRPSFIVGDEPLAALDASIQSQVLTLLQDLVESFHLTTLFISHDLGVVKYFCDRIAVMYLGSLVEIGTSEQVFGNPQHPYTQALISAIPAPMPGRAGKRIILAGDIPSPANPPSGCKFHTRCPYARPECSEAAPEQRTMDGGHAVWCHLCRGE</sequence>
<comment type="caution">
    <text evidence="6">The sequence shown here is derived from an EMBL/GenBank/DDBJ whole genome shotgun (WGS) entry which is preliminary data.</text>
</comment>
<protein>
    <submittedName>
        <fullName evidence="6">ABC transporter ATP-binding protein</fullName>
    </submittedName>
</protein>
<dbReference type="InterPro" id="IPR013563">
    <property type="entry name" value="Oligopep_ABC_C"/>
</dbReference>
<evidence type="ECO:0000256" key="2">
    <source>
        <dbReference type="ARBA" id="ARBA00022448"/>
    </source>
</evidence>
<dbReference type="FunFam" id="3.40.50.300:FF:000016">
    <property type="entry name" value="Oligopeptide ABC transporter ATP-binding component"/>
    <property type="match status" value="1"/>
</dbReference>
<name>A0A9D1N4C8_9FIRM</name>
<evidence type="ECO:0000313" key="6">
    <source>
        <dbReference type="EMBL" id="HIU94919.1"/>
    </source>
</evidence>
<feature type="domain" description="ABC transporter" evidence="5">
    <location>
        <begin position="28"/>
        <end position="274"/>
    </location>
</feature>
<dbReference type="SMART" id="SM00382">
    <property type="entry name" value="AAA"/>
    <property type="match status" value="1"/>
</dbReference>
<dbReference type="GO" id="GO:0005524">
    <property type="term" value="F:ATP binding"/>
    <property type="evidence" value="ECO:0007669"/>
    <property type="project" value="UniProtKB-KW"/>
</dbReference>
<keyword evidence="4 6" id="KW-0067">ATP-binding</keyword>
<dbReference type="CDD" id="cd03257">
    <property type="entry name" value="ABC_NikE_OppD_transporters"/>
    <property type="match status" value="1"/>
</dbReference>
<evidence type="ECO:0000256" key="1">
    <source>
        <dbReference type="ARBA" id="ARBA00005417"/>
    </source>
</evidence>
<dbReference type="InterPro" id="IPR003439">
    <property type="entry name" value="ABC_transporter-like_ATP-bd"/>
</dbReference>
<dbReference type="PROSITE" id="PS00211">
    <property type="entry name" value="ABC_TRANSPORTER_1"/>
    <property type="match status" value="1"/>
</dbReference>
<keyword evidence="2" id="KW-0813">Transport</keyword>
<evidence type="ECO:0000256" key="3">
    <source>
        <dbReference type="ARBA" id="ARBA00022741"/>
    </source>
</evidence>
<comment type="similarity">
    <text evidence="1">Belongs to the ABC transporter superfamily.</text>
</comment>
<dbReference type="Proteomes" id="UP000824128">
    <property type="component" value="Unassembled WGS sequence"/>
</dbReference>
<reference evidence="6" key="2">
    <citation type="journal article" date="2021" name="PeerJ">
        <title>Extensive microbial diversity within the chicken gut microbiome revealed by metagenomics and culture.</title>
        <authorList>
            <person name="Gilroy R."/>
            <person name="Ravi A."/>
            <person name="Getino M."/>
            <person name="Pursley I."/>
            <person name="Horton D.L."/>
            <person name="Alikhan N.F."/>
            <person name="Baker D."/>
            <person name="Gharbi K."/>
            <person name="Hall N."/>
            <person name="Watson M."/>
            <person name="Adriaenssens E.M."/>
            <person name="Foster-Nyarko E."/>
            <person name="Jarju S."/>
            <person name="Secka A."/>
            <person name="Antonio M."/>
            <person name="Oren A."/>
            <person name="Chaudhuri R.R."/>
            <person name="La Ragione R."/>
            <person name="Hildebrand F."/>
            <person name="Pallen M.J."/>
        </authorList>
    </citation>
    <scope>NUCLEOTIDE SEQUENCE</scope>
    <source>
        <strain evidence="6">ChiGjej2B2-16831</strain>
    </source>
</reference>
<dbReference type="GO" id="GO:0015833">
    <property type="term" value="P:peptide transport"/>
    <property type="evidence" value="ECO:0007669"/>
    <property type="project" value="InterPro"/>
</dbReference>
<dbReference type="PANTHER" id="PTHR43776:SF8">
    <property type="entry name" value="ABC TRANSPORTER, ATP-BINDING PROTEIN"/>
    <property type="match status" value="1"/>
</dbReference>
<dbReference type="GO" id="GO:0016887">
    <property type="term" value="F:ATP hydrolysis activity"/>
    <property type="evidence" value="ECO:0007669"/>
    <property type="project" value="InterPro"/>
</dbReference>
<dbReference type="EMBL" id="DVNZ01000227">
    <property type="protein sequence ID" value="HIU94919.1"/>
    <property type="molecule type" value="Genomic_DNA"/>
</dbReference>
<dbReference type="Pfam" id="PF00005">
    <property type="entry name" value="ABC_tran"/>
    <property type="match status" value="1"/>
</dbReference>
<proteinExistence type="inferred from homology"/>
<evidence type="ECO:0000259" key="5">
    <source>
        <dbReference type="PROSITE" id="PS50893"/>
    </source>
</evidence>
<dbReference type="AlphaFoldDB" id="A0A9D1N4C8"/>
<organism evidence="6 7">
    <name type="scientific">Candidatus Aphodomorpha intestinavium</name>
    <dbReference type="NCBI Taxonomy" id="2840672"/>
    <lineage>
        <taxon>Bacteria</taxon>
        <taxon>Bacillati</taxon>
        <taxon>Bacillota</taxon>
        <taxon>Clostridia</taxon>
        <taxon>Eubacteriales</taxon>
        <taxon>Candidatus Aphodomorpha</taxon>
    </lineage>
</organism>
<dbReference type="InterPro" id="IPR003593">
    <property type="entry name" value="AAA+_ATPase"/>
</dbReference>
<dbReference type="Gene3D" id="3.40.50.300">
    <property type="entry name" value="P-loop containing nucleotide triphosphate hydrolases"/>
    <property type="match status" value="1"/>
</dbReference>
<dbReference type="PROSITE" id="PS50893">
    <property type="entry name" value="ABC_TRANSPORTER_2"/>
    <property type="match status" value="1"/>
</dbReference>
<evidence type="ECO:0000313" key="7">
    <source>
        <dbReference type="Proteomes" id="UP000824128"/>
    </source>
</evidence>
<evidence type="ECO:0000256" key="4">
    <source>
        <dbReference type="ARBA" id="ARBA00022840"/>
    </source>
</evidence>
<keyword evidence="3" id="KW-0547">Nucleotide-binding</keyword>
<dbReference type="InterPro" id="IPR017871">
    <property type="entry name" value="ABC_transporter-like_CS"/>
</dbReference>
<dbReference type="PANTHER" id="PTHR43776">
    <property type="entry name" value="TRANSPORT ATP-BINDING PROTEIN"/>
    <property type="match status" value="1"/>
</dbReference>
<dbReference type="GO" id="GO:0055085">
    <property type="term" value="P:transmembrane transport"/>
    <property type="evidence" value="ECO:0007669"/>
    <property type="project" value="UniProtKB-ARBA"/>
</dbReference>
<reference evidence="6" key="1">
    <citation type="submission" date="2020-10" db="EMBL/GenBank/DDBJ databases">
        <authorList>
            <person name="Gilroy R."/>
        </authorList>
    </citation>
    <scope>NUCLEOTIDE SEQUENCE</scope>
    <source>
        <strain evidence="6">ChiGjej2B2-16831</strain>
    </source>
</reference>
<dbReference type="SUPFAM" id="SSF52540">
    <property type="entry name" value="P-loop containing nucleoside triphosphate hydrolases"/>
    <property type="match status" value="1"/>
</dbReference>